<dbReference type="AlphaFoldDB" id="A0AAU0F1P6"/>
<feature type="coiled-coil region" evidence="1">
    <location>
        <begin position="252"/>
        <end position="279"/>
    </location>
</feature>
<feature type="coiled-coil region" evidence="1">
    <location>
        <begin position="392"/>
        <end position="530"/>
    </location>
</feature>
<dbReference type="PANTHER" id="PTHR32114">
    <property type="entry name" value="ABC TRANSPORTER ABCH.3"/>
    <property type="match status" value="1"/>
</dbReference>
<evidence type="ECO:0000256" key="1">
    <source>
        <dbReference type="SAM" id="Coils"/>
    </source>
</evidence>
<dbReference type="PANTHER" id="PTHR32114:SF2">
    <property type="entry name" value="ABC TRANSPORTER ABCH.3"/>
    <property type="match status" value="1"/>
</dbReference>
<dbReference type="Proteomes" id="UP001432059">
    <property type="component" value="Chromosome"/>
</dbReference>
<dbReference type="Gene3D" id="3.40.50.300">
    <property type="entry name" value="P-loop containing nucleotide triphosphate hydrolases"/>
    <property type="match status" value="2"/>
</dbReference>
<reference evidence="3" key="1">
    <citation type="submission" date="2023-10" db="EMBL/GenBank/DDBJ databases">
        <title>Characterization and whole genome sequencing of a novel strain of Bergeyella porcorum QD2021 isolated from pig.</title>
        <authorList>
            <person name="Liu G."/>
            <person name="Chen C."/>
            <person name="Han X."/>
        </authorList>
    </citation>
    <scope>NUCLEOTIDE SEQUENCE</scope>
    <source>
        <strain evidence="3">QD2021</strain>
    </source>
</reference>
<proteinExistence type="predicted"/>
<protein>
    <submittedName>
        <fullName evidence="3">Chromosome segregation protein</fullName>
    </submittedName>
</protein>
<accession>A0AAU0F1P6</accession>
<dbReference type="KEGG" id="bpor:BPO_1217"/>
<feature type="domain" description="Rad50/SbcC-type AAA" evidence="2">
    <location>
        <begin position="5"/>
        <end position="273"/>
    </location>
</feature>
<name>A0AAU0F1P6_9FLAO</name>
<dbReference type="RefSeq" id="WP_327983549.1">
    <property type="nucleotide sequence ID" value="NZ_CP136426.1"/>
</dbReference>
<dbReference type="SUPFAM" id="SSF52540">
    <property type="entry name" value="P-loop containing nucleoside triphosphate hydrolases"/>
    <property type="match status" value="2"/>
</dbReference>
<keyword evidence="1" id="KW-0175">Coiled coil</keyword>
<gene>
    <name evidence="3" type="primary">dndD</name>
    <name evidence="3" type="ORF">BPO_1217</name>
</gene>
<organism evidence="3 4">
    <name type="scientific">Bergeyella porcorum</name>
    <dbReference type="NCBI Taxonomy" id="1735111"/>
    <lineage>
        <taxon>Bacteria</taxon>
        <taxon>Pseudomonadati</taxon>
        <taxon>Bacteroidota</taxon>
        <taxon>Flavobacteriia</taxon>
        <taxon>Flavobacteriales</taxon>
        <taxon>Weeksellaceae</taxon>
        <taxon>Bergeyella</taxon>
    </lineage>
</organism>
<evidence type="ECO:0000313" key="3">
    <source>
        <dbReference type="EMBL" id="WOC51864.1"/>
    </source>
</evidence>
<dbReference type="InterPro" id="IPR027417">
    <property type="entry name" value="P-loop_NTPase"/>
</dbReference>
<evidence type="ECO:0000259" key="2">
    <source>
        <dbReference type="Pfam" id="PF13476"/>
    </source>
</evidence>
<dbReference type="Pfam" id="PF13476">
    <property type="entry name" value="AAA_23"/>
    <property type="match status" value="1"/>
</dbReference>
<dbReference type="EMBL" id="CP136426">
    <property type="protein sequence ID" value="WOC51864.1"/>
    <property type="molecule type" value="Genomic_DNA"/>
</dbReference>
<dbReference type="InterPro" id="IPR038729">
    <property type="entry name" value="Rad50/SbcC_AAA"/>
</dbReference>
<evidence type="ECO:0000313" key="4">
    <source>
        <dbReference type="Proteomes" id="UP001432059"/>
    </source>
</evidence>
<keyword evidence="4" id="KW-1185">Reference proteome</keyword>
<sequence>MVIKSITIENFQSYYSPQTIEFSEGLNLIVGHGGKGKSKLFNAFYWVLFGKIYITGTGWCSTDGLPHSAKFAMQKYEFINAKALSEAQVGDRVKTLVRMELEDDKENIYKIERVVWAERLDSYNWNSTEAWQVGKSELSIVYDDYRAGGTKIVREGDAESKMSDLFPEGIRNYIWFQGESLDSLLNFRNKDTLKSPVKHISYYPYYEKLSTIILESKNNIEREEAKKLVTINKGNAELKKVLNEITFNKGKIEQKGEKKEKLEEEILKIETYIAQYEKGLEGKMEYHKLRIDLQNEEKKEKDILYEIQKKDEYQRKEVTDVWILRGISPILENCKEIINNHTKTTAVPPEIRYLDNPSKAKLEEILKDGQCFVCGSDASEGTKAADWIKNRLKEQEKYLQEFEDYKKNIESNRQFERFIGKIQDYPDDLLLPLQNIDKNYLDSEDEIVNKQNQRKKIIEKKREIEKAIDDLRKKGVDITGDPQVTIDDVKASRRNLESCKSKLTKLKNEIEEYTSNLNELEKKKAKLLAKIGGGDIPETKWKEISEFLEKICKKVQENARKELLHKIETKANEFYQKFTEHDKGYKGEVKINEDYSIEYDSGLNTSHEDRRKMSIINAMLSLNQEALEVYYPFISDAPTSSFDIPTTHKYLWGVKDIFGQSIIMTKDVELEGERFEELMKEAKVSRIYALESKIYGDDMQDPKLDEVSTIVKQLK</sequence>